<sequence length="296" mass="35337">MSDRDKEDKATTSQADSGKEPLALETESNGVYLKEKLKELEKLCHGQEYDEDFIRELKKISIELLVFYRNKRDIINEFKRSCFEKLKREYDAWKSLASILRYQKEYIDTFPFEEEDLKIISNNYLPHFINILNEIYNKSSNEGLFYAVLDYYKRLEAASFLPVLIEILNADKLLPIYFNFLTERDYKIRRNAWEAVKELVNNNIISKDKITRYLNYLLELILNEKNENLIEILNTIFVKEEGDVDWLVTYIDNTISPKILFSLLYNANDAVRLRAWYWISEFIKRGLIPVEDLLHY</sequence>
<evidence type="ECO:0000313" key="2">
    <source>
        <dbReference type="EMBL" id="BCU70061.1"/>
    </source>
</evidence>
<evidence type="ECO:0000313" key="3">
    <source>
        <dbReference type="Proteomes" id="UP000825123"/>
    </source>
</evidence>
<feature type="region of interest" description="Disordered" evidence="1">
    <location>
        <begin position="1"/>
        <end position="24"/>
    </location>
</feature>
<gene>
    <name evidence="2" type="ORF">KN1_13580</name>
</gene>
<dbReference type="GeneID" id="66163085"/>
<dbReference type="Proteomes" id="UP000825123">
    <property type="component" value="Chromosome"/>
</dbReference>
<evidence type="ECO:0000256" key="1">
    <source>
        <dbReference type="SAM" id="MobiDB-lite"/>
    </source>
</evidence>
<dbReference type="EMBL" id="AP024597">
    <property type="protein sequence ID" value="BCU70061.1"/>
    <property type="molecule type" value="Genomic_DNA"/>
</dbReference>
<dbReference type="KEGG" id="csty:KN1_13580"/>
<dbReference type="AlphaFoldDB" id="A0A8D5U5V1"/>
<dbReference type="InterPro" id="IPR016024">
    <property type="entry name" value="ARM-type_fold"/>
</dbReference>
<protein>
    <submittedName>
        <fullName evidence="2">Uncharacterized protein</fullName>
    </submittedName>
</protein>
<dbReference type="Gene3D" id="1.25.10.10">
    <property type="entry name" value="Leucine-rich Repeat Variant"/>
    <property type="match status" value="1"/>
</dbReference>
<dbReference type="InterPro" id="IPR011989">
    <property type="entry name" value="ARM-like"/>
</dbReference>
<dbReference type="SUPFAM" id="SSF48371">
    <property type="entry name" value="ARM repeat"/>
    <property type="match status" value="1"/>
</dbReference>
<reference evidence="2 3" key="1">
    <citation type="submission" date="2021-04" db="EMBL/GenBank/DDBJ databases">
        <title>Complete genome sequence of Stygiolobus sp. KN-1.</title>
        <authorList>
            <person name="Nakamura K."/>
            <person name="Sakai H."/>
            <person name="Kurosawa N."/>
        </authorList>
    </citation>
    <scope>NUCLEOTIDE SEQUENCE [LARGE SCALE GENOMIC DNA]</scope>
    <source>
        <strain evidence="2 3">KN-1</strain>
    </source>
</reference>
<proteinExistence type="predicted"/>
<name>A0A8D5U5V1_9CREN</name>
<organism evidence="2 3">
    <name type="scientific">Stygiolobus caldivivus</name>
    <dbReference type="NCBI Taxonomy" id="2824673"/>
    <lineage>
        <taxon>Archaea</taxon>
        <taxon>Thermoproteota</taxon>
        <taxon>Thermoprotei</taxon>
        <taxon>Sulfolobales</taxon>
        <taxon>Sulfolobaceae</taxon>
        <taxon>Stygiolobus</taxon>
    </lineage>
</organism>
<feature type="compositionally biased region" description="Basic and acidic residues" evidence="1">
    <location>
        <begin position="1"/>
        <end position="10"/>
    </location>
</feature>
<keyword evidence="3" id="KW-1185">Reference proteome</keyword>
<dbReference type="RefSeq" id="WP_221290315.1">
    <property type="nucleotide sequence ID" value="NZ_AP024597.1"/>
</dbReference>
<accession>A0A8D5U5V1</accession>